<proteinExistence type="predicted"/>
<evidence type="ECO:0000313" key="1">
    <source>
        <dbReference type="EMBL" id="WNZ21801.1"/>
    </source>
</evidence>
<accession>A0AA96WG90</accession>
<evidence type="ECO:0008006" key="2">
    <source>
        <dbReference type="Google" id="ProtNLM"/>
    </source>
</evidence>
<protein>
    <recommendedName>
        <fullName evidence="2">DUF2513 domain-containing protein</fullName>
    </recommendedName>
</protein>
<gene>
    <name evidence="1" type="ORF">HJG54_02225</name>
</gene>
<organism evidence="1">
    <name type="scientific">Leptolyngbya sp. NK1-12</name>
    <dbReference type="NCBI Taxonomy" id="2547451"/>
    <lineage>
        <taxon>Bacteria</taxon>
        <taxon>Bacillati</taxon>
        <taxon>Cyanobacteriota</taxon>
        <taxon>Cyanophyceae</taxon>
        <taxon>Leptolyngbyales</taxon>
        <taxon>Leptolyngbyaceae</taxon>
        <taxon>Leptolyngbya group</taxon>
        <taxon>Leptolyngbya</taxon>
    </lineage>
</organism>
<name>A0AA96WG90_9CYAN</name>
<reference evidence="1" key="1">
    <citation type="submission" date="2020-05" db="EMBL/GenBank/DDBJ databases">
        <authorList>
            <person name="Zhu T."/>
            <person name="Keshari N."/>
            <person name="Lu X."/>
        </authorList>
    </citation>
    <scope>NUCLEOTIDE SEQUENCE</scope>
    <source>
        <strain evidence="1">NK1-12</strain>
    </source>
</reference>
<dbReference type="AlphaFoldDB" id="A0AA96WG90"/>
<dbReference type="RefSeq" id="WP_316433106.1">
    <property type="nucleotide sequence ID" value="NZ_CP053586.1"/>
</dbReference>
<sequence>MRLNRDIIQQVLEIADRKGEAGFEEKDIAHLFNEEYDLVFHLDYLNEKGFIEGEFTPGAYAAFAILPQPIHFICGKMTAKGRDYLQELQQSIKTASQSY</sequence>
<dbReference type="EMBL" id="CP053586">
    <property type="protein sequence ID" value="WNZ21801.1"/>
    <property type="molecule type" value="Genomic_DNA"/>
</dbReference>